<dbReference type="EMBL" id="UZAE01012021">
    <property type="protein sequence ID" value="VDO03096.1"/>
    <property type="molecule type" value="Genomic_DNA"/>
</dbReference>
<dbReference type="WBParaSite" id="HNAJ_0000724001-mRNA-1">
    <property type="protein sequence ID" value="HNAJ_0000724001-mRNA-1"/>
    <property type="gene ID" value="HNAJ_0000724001"/>
</dbReference>
<sequence>MYPYQTHWIAPGEQNCSQNHPYMQHWNNAPGSGNSNAMVTQQQQQQIQQQQQPPPNFDEAAAAAALMTNGNGSGGVVVVSTGAQLNSSQALPPTYNSPMVVGDRRLITAPLMGGGGPALQPQPPQQPGSMPYVPQRFPPPVYHHNPNIQPPTQTPTSGYMPMPHQDPASMNPNFVPGAGPPPTMMNGGQRMYAPGLAPVNGPRPAIRAPPPGMNFGYYPFPDGQQQPMAHMCPPPGGFQQMPPIATAPGLHIHPGGGGDLQSQQPQPGPSTGRRNNATDANGGATATTRKRKPKTTRARSTQPRGGAGGNGRGGANASNRAVGNPSVAMGGGSMPPMGAVGGPTMVTSQAPPPQMIGGPGLVGGVPPQSGPPQPWPNSFPRSPNQPNPNIMTNGSGMDPMNPLQPPTVSTQQQQHTMATQQLPAGTPHYGPTPHQRGGVMTQQHQQQQPAPPQPLGIIQQQQPQQTPQQQQQRQQQQQQQQQQQRQLIRIRKPLKIYPVPDSKKLLNY</sequence>
<feature type="compositionally biased region" description="Low complexity" evidence="1">
    <location>
        <begin position="41"/>
        <end position="51"/>
    </location>
</feature>
<dbReference type="STRING" id="102285.A0A0R3TJI1"/>
<feature type="region of interest" description="Disordered" evidence="1">
    <location>
        <begin position="27"/>
        <end position="56"/>
    </location>
</feature>
<feature type="compositionally biased region" description="Low complexity" evidence="1">
    <location>
        <begin position="455"/>
        <end position="486"/>
    </location>
</feature>
<feature type="compositionally biased region" description="Low complexity" evidence="1">
    <location>
        <begin position="260"/>
        <end position="287"/>
    </location>
</feature>
<keyword evidence="3" id="KW-1185">Reference proteome</keyword>
<reference evidence="2 3" key="2">
    <citation type="submission" date="2018-11" db="EMBL/GenBank/DDBJ databases">
        <authorList>
            <consortium name="Pathogen Informatics"/>
        </authorList>
    </citation>
    <scope>NUCLEOTIDE SEQUENCE [LARGE SCALE GENOMIC DNA]</scope>
</reference>
<feature type="region of interest" description="Disordered" evidence="1">
    <location>
        <begin position="233"/>
        <end position="333"/>
    </location>
</feature>
<accession>A0A0R3TJI1</accession>
<name>A0A0R3TJI1_RODNA</name>
<feature type="compositionally biased region" description="Pro residues" evidence="1">
    <location>
        <begin position="368"/>
        <end position="377"/>
    </location>
</feature>
<feature type="compositionally biased region" description="Low complexity" evidence="1">
    <location>
        <begin position="410"/>
        <end position="421"/>
    </location>
</feature>
<dbReference type="Proteomes" id="UP000278807">
    <property type="component" value="Unassembled WGS sequence"/>
</dbReference>
<feature type="region of interest" description="Disordered" evidence="1">
    <location>
        <begin position="348"/>
        <end position="508"/>
    </location>
</feature>
<gene>
    <name evidence="2" type="ORF">HNAJ_LOCUS7236</name>
</gene>
<evidence type="ECO:0000313" key="2">
    <source>
        <dbReference type="EMBL" id="VDO03096.1"/>
    </source>
</evidence>
<proteinExistence type="predicted"/>
<feature type="compositionally biased region" description="Polar residues" evidence="1">
    <location>
        <begin position="27"/>
        <end position="40"/>
    </location>
</feature>
<feature type="compositionally biased region" description="Basic residues" evidence="1">
    <location>
        <begin position="288"/>
        <end position="297"/>
    </location>
</feature>
<evidence type="ECO:0000313" key="3">
    <source>
        <dbReference type="Proteomes" id="UP000278807"/>
    </source>
</evidence>
<feature type="compositionally biased region" description="Gly residues" evidence="1">
    <location>
        <begin position="305"/>
        <end position="314"/>
    </location>
</feature>
<dbReference type="AlphaFoldDB" id="A0A0R3TJI1"/>
<reference evidence="4" key="1">
    <citation type="submission" date="2017-02" db="UniProtKB">
        <authorList>
            <consortium name="WormBaseParasite"/>
        </authorList>
    </citation>
    <scope>IDENTIFICATION</scope>
</reference>
<feature type="compositionally biased region" description="Low complexity" evidence="1">
    <location>
        <begin position="315"/>
        <end position="333"/>
    </location>
</feature>
<evidence type="ECO:0000256" key="1">
    <source>
        <dbReference type="SAM" id="MobiDB-lite"/>
    </source>
</evidence>
<protein>
    <submittedName>
        <fullName evidence="4">MIF4G domain-containing protein</fullName>
    </submittedName>
</protein>
<organism evidence="4">
    <name type="scientific">Rodentolepis nana</name>
    <name type="common">Dwarf tapeworm</name>
    <name type="synonym">Hymenolepis nana</name>
    <dbReference type="NCBI Taxonomy" id="102285"/>
    <lineage>
        <taxon>Eukaryota</taxon>
        <taxon>Metazoa</taxon>
        <taxon>Spiralia</taxon>
        <taxon>Lophotrochozoa</taxon>
        <taxon>Platyhelminthes</taxon>
        <taxon>Cestoda</taxon>
        <taxon>Eucestoda</taxon>
        <taxon>Cyclophyllidea</taxon>
        <taxon>Hymenolepididae</taxon>
        <taxon>Rodentolepis</taxon>
    </lineage>
</organism>
<feature type="compositionally biased region" description="Polar residues" evidence="1">
    <location>
        <begin position="379"/>
        <end position="395"/>
    </location>
</feature>
<evidence type="ECO:0000313" key="4">
    <source>
        <dbReference type="WBParaSite" id="HNAJ_0000724001-mRNA-1"/>
    </source>
</evidence>